<organism evidence="2 3">
    <name type="scientific">Hymenobacter psychrophilus</name>
    <dbReference type="NCBI Taxonomy" id="651662"/>
    <lineage>
        <taxon>Bacteria</taxon>
        <taxon>Pseudomonadati</taxon>
        <taxon>Bacteroidota</taxon>
        <taxon>Cytophagia</taxon>
        <taxon>Cytophagales</taxon>
        <taxon>Hymenobacteraceae</taxon>
        <taxon>Hymenobacter</taxon>
    </lineage>
</organism>
<protein>
    <submittedName>
        <fullName evidence="2">PH domain-containing protein</fullName>
    </submittedName>
</protein>
<dbReference type="RefSeq" id="WP_092741298.1">
    <property type="nucleotide sequence ID" value="NZ_FNOV01000009.1"/>
</dbReference>
<name>A0A1H3KGM8_9BACT</name>
<dbReference type="Proteomes" id="UP000199249">
    <property type="component" value="Unassembled WGS sequence"/>
</dbReference>
<dbReference type="Gene3D" id="2.30.29.50">
    <property type="entry name" value="Bacterial Pleckstrin homology domain"/>
    <property type="match status" value="1"/>
</dbReference>
<reference evidence="3" key="1">
    <citation type="submission" date="2016-10" db="EMBL/GenBank/DDBJ databases">
        <authorList>
            <person name="Varghese N."/>
            <person name="Submissions S."/>
        </authorList>
    </citation>
    <scope>NUCLEOTIDE SEQUENCE [LARGE SCALE GENOMIC DNA]</scope>
    <source>
        <strain evidence="3">CGMCC 1.8975</strain>
    </source>
</reference>
<dbReference type="CDD" id="cd13225">
    <property type="entry name" value="PH-like_bacteria"/>
    <property type="match status" value="1"/>
</dbReference>
<sequence length="124" mass="14070">MRLLDGLLGNASETDTNAIQLELAQLLAPGEEVRKSYVVIRDLMVFTTKRLLLIDKQGVTGKKREYMSIPYRSIERYSTETTGHFDLDAELKIWVRGMAEPISKTFRDNTLISDVGQTLSEYAL</sequence>
<accession>A0A1H3KGM8</accession>
<proteinExistence type="predicted"/>
<evidence type="ECO:0000259" key="1">
    <source>
        <dbReference type="Pfam" id="PF08000"/>
    </source>
</evidence>
<dbReference type="OrthoDB" id="9803613at2"/>
<dbReference type="EMBL" id="FNOV01000009">
    <property type="protein sequence ID" value="SDY51189.1"/>
    <property type="molecule type" value="Genomic_DNA"/>
</dbReference>
<evidence type="ECO:0000313" key="3">
    <source>
        <dbReference type="Proteomes" id="UP000199249"/>
    </source>
</evidence>
<evidence type="ECO:0000313" key="2">
    <source>
        <dbReference type="EMBL" id="SDY51189.1"/>
    </source>
</evidence>
<dbReference type="PANTHER" id="PTHR35796">
    <property type="entry name" value="HYPOTHETICAL CYTOSOLIC PROTEIN"/>
    <property type="match status" value="1"/>
</dbReference>
<dbReference type="PANTHER" id="PTHR35796:SF3">
    <property type="entry name" value="BHLH DOMAIN-CONTAINING PROTEIN"/>
    <property type="match status" value="1"/>
</dbReference>
<dbReference type="STRING" id="651662.SAMN04488069_109124"/>
<dbReference type="Pfam" id="PF08000">
    <property type="entry name" value="bPH_1"/>
    <property type="match status" value="1"/>
</dbReference>
<keyword evidence="3" id="KW-1185">Reference proteome</keyword>
<dbReference type="InterPro" id="IPR012544">
    <property type="entry name" value="PHb"/>
</dbReference>
<feature type="domain" description="Bacterial Pleckstrin homology" evidence="1">
    <location>
        <begin position="3"/>
        <end position="122"/>
    </location>
</feature>
<dbReference type="AlphaFoldDB" id="A0A1H3KGM8"/>
<gene>
    <name evidence="2" type="ORF">SAMN04488069_109124</name>
</gene>
<dbReference type="InterPro" id="IPR037063">
    <property type="entry name" value="PHb_sf"/>
</dbReference>
<dbReference type="SUPFAM" id="SSF50729">
    <property type="entry name" value="PH domain-like"/>
    <property type="match status" value="1"/>
</dbReference>